<dbReference type="RefSeq" id="WP_087303292.1">
    <property type="nucleotide sequence ID" value="NZ_NFKP01000036.1"/>
</dbReference>
<organism evidence="1 2">
    <name type="scientific">Anaerotruncus colihominis</name>
    <dbReference type="NCBI Taxonomy" id="169435"/>
    <lineage>
        <taxon>Bacteria</taxon>
        <taxon>Bacillati</taxon>
        <taxon>Bacillota</taxon>
        <taxon>Clostridia</taxon>
        <taxon>Eubacteriales</taxon>
        <taxon>Oscillospiraceae</taxon>
        <taxon>Anaerotruncus</taxon>
    </lineage>
</organism>
<name>A0A1Y4MPX7_9FIRM</name>
<reference evidence="2" key="1">
    <citation type="submission" date="2017-04" db="EMBL/GenBank/DDBJ databases">
        <title>Function of individual gut microbiota members based on whole genome sequencing of pure cultures obtained from chicken caecum.</title>
        <authorList>
            <person name="Medvecky M."/>
            <person name="Cejkova D."/>
            <person name="Polansky O."/>
            <person name="Karasova D."/>
            <person name="Kubasova T."/>
            <person name="Cizek A."/>
            <person name="Rychlik I."/>
        </authorList>
    </citation>
    <scope>NUCLEOTIDE SEQUENCE [LARGE SCALE GENOMIC DNA]</scope>
    <source>
        <strain evidence="2">An175</strain>
    </source>
</reference>
<sequence length="133" mass="15104">MIPKVNSDLLTLEAETRRASRTWKLNTGAGTIAGTADEKDAMMQAIYLILSTERYQYLIYGWDYGIETGDLIGRPPDYVQSELKRRIREALMWDDRVTAVDGFSFTVSHNQVRCTFTVSTIFGDVKADREVTV</sequence>
<evidence type="ECO:0000313" key="1">
    <source>
        <dbReference type="EMBL" id="OUP67121.1"/>
    </source>
</evidence>
<comment type="caution">
    <text evidence="1">The sequence shown here is derived from an EMBL/GenBank/DDBJ whole genome shotgun (WGS) entry which is preliminary data.</text>
</comment>
<dbReference type="InterPro" id="IPR020288">
    <property type="entry name" value="Sheath_initiator"/>
</dbReference>
<protein>
    <recommendedName>
        <fullName evidence="3">DUF2634 domain-containing protein</fullName>
    </recommendedName>
</protein>
<dbReference type="Proteomes" id="UP000196386">
    <property type="component" value="Unassembled WGS sequence"/>
</dbReference>
<dbReference type="EMBL" id="NFKP01000036">
    <property type="protein sequence ID" value="OUP67121.1"/>
    <property type="molecule type" value="Genomic_DNA"/>
</dbReference>
<dbReference type="SUPFAM" id="SSF160719">
    <property type="entry name" value="gpW/gp25-like"/>
    <property type="match status" value="1"/>
</dbReference>
<dbReference type="Gene3D" id="3.10.450.40">
    <property type="match status" value="1"/>
</dbReference>
<dbReference type="AlphaFoldDB" id="A0A1Y4MPX7"/>
<evidence type="ECO:0008006" key="3">
    <source>
        <dbReference type="Google" id="ProtNLM"/>
    </source>
</evidence>
<evidence type="ECO:0000313" key="2">
    <source>
        <dbReference type="Proteomes" id="UP000196386"/>
    </source>
</evidence>
<dbReference type="Pfam" id="PF10934">
    <property type="entry name" value="Sheath_initiator"/>
    <property type="match status" value="1"/>
</dbReference>
<gene>
    <name evidence="1" type="ORF">B5F11_18590</name>
</gene>
<accession>A0A1Y4MPX7</accession>
<proteinExistence type="predicted"/>